<sequence>MRSRRSAEAVGTTRVLCAGDEETGRALAASVARHPALELAAVVSARDAGAIGAAVADARAAVALLAPASPASASALAGAVVAAGASAVVLLPAPGWPEDELTRHNAAASAAGCALLLIEGEDAFVSDMLPAVLAMACVSVDRIDVSLPAAGRPAPAGPGPMLRALLGGETARARFVTAESAPPSARISIVGDGDIEFTMEGEAIRDGGRAGLMVNAIPALLEARPGVHRLVELPLPHAWSSAGGAA</sequence>
<organism evidence="2 3">
    <name type="scientific">Conexibacter arvalis</name>
    <dbReference type="NCBI Taxonomy" id="912552"/>
    <lineage>
        <taxon>Bacteria</taxon>
        <taxon>Bacillati</taxon>
        <taxon>Actinomycetota</taxon>
        <taxon>Thermoleophilia</taxon>
        <taxon>Solirubrobacterales</taxon>
        <taxon>Conexibacteraceae</taxon>
        <taxon>Conexibacter</taxon>
    </lineage>
</organism>
<dbReference type="EMBL" id="JACHNU010000001">
    <property type="protein sequence ID" value="MBB4661394.1"/>
    <property type="molecule type" value="Genomic_DNA"/>
</dbReference>
<dbReference type="RefSeq" id="WP_183339523.1">
    <property type="nucleotide sequence ID" value="NZ_JACHNU010000001.1"/>
</dbReference>
<reference evidence="2 3" key="1">
    <citation type="submission" date="2020-08" db="EMBL/GenBank/DDBJ databases">
        <title>Genomic Encyclopedia of Archaeal and Bacterial Type Strains, Phase II (KMG-II): from individual species to whole genera.</title>
        <authorList>
            <person name="Goeker M."/>
        </authorList>
    </citation>
    <scope>NUCLEOTIDE SEQUENCE [LARGE SCALE GENOMIC DNA]</scope>
    <source>
        <strain evidence="2 3">DSM 23288</strain>
    </source>
</reference>
<comment type="caution">
    <text evidence="2">The sequence shown here is derived from an EMBL/GenBank/DDBJ whole genome shotgun (WGS) entry which is preliminary data.</text>
</comment>
<dbReference type="Proteomes" id="UP000585272">
    <property type="component" value="Unassembled WGS sequence"/>
</dbReference>
<accession>A0A840IBB2</accession>
<feature type="domain" description="2,4-diaminopentanoate dehydrogenase C-terminal" evidence="1">
    <location>
        <begin position="186"/>
        <end position="240"/>
    </location>
</feature>
<keyword evidence="3" id="KW-1185">Reference proteome</keyword>
<evidence type="ECO:0000313" key="2">
    <source>
        <dbReference type="EMBL" id="MBB4661394.1"/>
    </source>
</evidence>
<protein>
    <recommendedName>
        <fullName evidence="1">2,4-diaminopentanoate dehydrogenase C-terminal domain-containing protein</fullName>
    </recommendedName>
</protein>
<dbReference type="AlphaFoldDB" id="A0A840IBB2"/>
<proteinExistence type="predicted"/>
<name>A0A840IBB2_9ACTN</name>
<dbReference type="InterPro" id="IPR045760">
    <property type="entry name" value="DAP_DH_C"/>
</dbReference>
<evidence type="ECO:0000259" key="1">
    <source>
        <dbReference type="Pfam" id="PF19328"/>
    </source>
</evidence>
<dbReference type="Pfam" id="PF19328">
    <property type="entry name" value="DAP_DH_C"/>
    <property type="match status" value="1"/>
</dbReference>
<gene>
    <name evidence="2" type="ORF">BDZ31_000967</name>
</gene>
<evidence type="ECO:0000313" key="3">
    <source>
        <dbReference type="Proteomes" id="UP000585272"/>
    </source>
</evidence>